<organism evidence="6 7">
    <name type="scientific">Acinetobacter equi</name>
    <dbReference type="NCBI Taxonomy" id="1324350"/>
    <lineage>
        <taxon>Bacteria</taxon>
        <taxon>Pseudomonadati</taxon>
        <taxon>Pseudomonadota</taxon>
        <taxon>Gammaproteobacteria</taxon>
        <taxon>Moraxellales</taxon>
        <taxon>Moraxellaceae</taxon>
        <taxon>Acinetobacter</taxon>
    </lineage>
</organism>
<keyword evidence="3 6" id="KW-0012">Acyltransferase</keyword>
<keyword evidence="7" id="KW-1185">Reference proteome</keyword>
<dbReference type="PANTHER" id="PTHR10434">
    <property type="entry name" value="1-ACYL-SN-GLYCEROL-3-PHOSPHATE ACYLTRANSFERASE"/>
    <property type="match status" value="1"/>
</dbReference>
<evidence type="ECO:0000256" key="3">
    <source>
        <dbReference type="ARBA" id="ARBA00023315"/>
    </source>
</evidence>
<proteinExistence type="predicted"/>
<dbReference type="STRING" id="1324350.AOY20_06305"/>
<dbReference type="CDD" id="cd07989">
    <property type="entry name" value="LPLAT_AGPAT-like"/>
    <property type="match status" value="1"/>
</dbReference>
<evidence type="ECO:0000256" key="2">
    <source>
        <dbReference type="ARBA" id="ARBA00022679"/>
    </source>
</evidence>
<evidence type="ECO:0000256" key="1">
    <source>
        <dbReference type="ARBA" id="ARBA00005189"/>
    </source>
</evidence>
<protein>
    <submittedName>
        <fullName evidence="6">Acyltransferase</fullName>
    </submittedName>
</protein>
<dbReference type="EMBL" id="CP012808">
    <property type="protein sequence ID" value="ALH95178.1"/>
    <property type="molecule type" value="Genomic_DNA"/>
</dbReference>
<feature type="domain" description="Phospholipid/glycerol acyltransferase" evidence="5">
    <location>
        <begin position="96"/>
        <end position="207"/>
    </location>
</feature>
<dbReference type="KEGG" id="aei:AOY20_06305"/>
<dbReference type="AlphaFoldDB" id="A0A0N9WCV7"/>
<dbReference type="OrthoDB" id="9812274at2"/>
<dbReference type="SMART" id="SM00563">
    <property type="entry name" value="PlsC"/>
    <property type="match status" value="1"/>
</dbReference>
<dbReference type="GO" id="GO:0006654">
    <property type="term" value="P:phosphatidic acid biosynthetic process"/>
    <property type="evidence" value="ECO:0007669"/>
    <property type="project" value="TreeGrafter"/>
</dbReference>
<keyword evidence="4" id="KW-1133">Transmembrane helix</keyword>
<dbReference type="PANTHER" id="PTHR10434:SF66">
    <property type="entry name" value="PHOSPHOLIPID_GLYCEROL ACYLTRANSFERASE DOMAIN-CONTAINING PROTEIN"/>
    <property type="match status" value="1"/>
</dbReference>
<keyword evidence="4" id="KW-0812">Transmembrane</keyword>
<comment type="pathway">
    <text evidence="1">Lipid metabolism.</text>
</comment>
<sequence>MEENLKMDFIRKKANFCWRVGATGFSFASFGIGGVILGGLIAPLVKASTTDQNLRQKRTQKVIKYTFKGFTKMMVKLGIMTYEIEGLEQLKNSRQELVIANHPTLIDVVVLIGLMEQANCVVKQALWQNPFTKGAVQNAGYILNAGSEQFIQDCVDKLNQEQAASLLIFPEGTRTEKDTFLNEFQRGAANIALRAKVPIRPILIHCTPSTLTKNEKWYHVPSEPFHIQIKVMDALEIDDLLNDDCINPKNVRHLNHQLFQYFSQELCNDEQSR</sequence>
<keyword evidence="2 6" id="KW-0808">Transferase</keyword>
<evidence type="ECO:0000313" key="7">
    <source>
        <dbReference type="Proteomes" id="UP000064939"/>
    </source>
</evidence>
<evidence type="ECO:0000259" key="5">
    <source>
        <dbReference type="SMART" id="SM00563"/>
    </source>
</evidence>
<keyword evidence="4" id="KW-0472">Membrane</keyword>
<dbReference type="Pfam" id="PF01553">
    <property type="entry name" value="Acyltransferase"/>
    <property type="match status" value="1"/>
</dbReference>
<dbReference type="RefSeq" id="WP_054581072.1">
    <property type="nucleotide sequence ID" value="NZ_CP012808.1"/>
</dbReference>
<feature type="transmembrane region" description="Helical" evidence="4">
    <location>
        <begin position="20"/>
        <end position="45"/>
    </location>
</feature>
<accession>A0A0N9WCV7</accession>
<dbReference type="GO" id="GO:0003841">
    <property type="term" value="F:1-acylglycerol-3-phosphate O-acyltransferase activity"/>
    <property type="evidence" value="ECO:0007669"/>
    <property type="project" value="TreeGrafter"/>
</dbReference>
<evidence type="ECO:0000256" key="4">
    <source>
        <dbReference type="SAM" id="Phobius"/>
    </source>
</evidence>
<name>A0A0N9WCV7_9GAMM</name>
<dbReference type="InterPro" id="IPR002123">
    <property type="entry name" value="Plipid/glycerol_acylTrfase"/>
</dbReference>
<gene>
    <name evidence="6" type="ORF">AOY20_06305</name>
</gene>
<reference evidence="6 7" key="1">
    <citation type="journal article" date="2015" name="Int. J. Syst. Evol. Microbiol.">
        <title>Acinetobacter equi sp. nov. isolated from horse faeces.</title>
        <authorList>
            <person name="Poppel M.T."/>
            <person name="Skiebe E."/>
            <person name="Laue M."/>
            <person name="Bergmann H."/>
            <person name="Ebersberger I."/>
            <person name="Garn T."/>
            <person name="Fruth A."/>
            <person name="Baumgardt S."/>
            <person name="Busse H.J."/>
            <person name="Wilharm G."/>
        </authorList>
    </citation>
    <scope>NUCLEOTIDE SEQUENCE [LARGE SCALE GENOMIC DNA]</scope>
    <source>
        <strain evidence="6 7">114</strain>
    </source>
</reference>
<dbReference type="Proteomes" id="UP000064939">
    <property type="component" value="Chromosome"/>
</dbReference>
<evidence type="ECO:0000313" key="6">
    <source>
        <dbReference type="EMBL" id="ALH95178.1"/>
    </source>
</evidence>
<dbReference type="SUPFAM" id="SSF69593">
    <property type="entry name" value="Glycerol-3-phosphate (1)-acyltransferase"/>
    <property type="match status" value="1"/>
</dbReference>